<dbReference type="CDD" id="cd14456">
    <property type="entry name" value="Menin"/>
    <property type="match status" value="1"/>
</dbReference>
<keyword evidence="3" id="KW-0678">Repressor</keyword>
<dbReference type="GO" id="GO:0000785">
    <property type="term" value="C:chromatin"/>
    <property type="evidence" value="ECO:0007669"/>
    <property type="project" value="TreeGrafter"/>
</dbReference>
<gene>
    <name evidence="12" type="primary">LOC106167181</name>
</gene>
<evidence type="ECO:0000256" key="2">
    <source>
        <dbReference type="ARBA" id="ARBA00021162"/>
    </source>
</evidence>
<evidence type="ECO:0000313" key="12">
    <source>
        <dbReference type="RefSeq" id="XP_013401358.1"/>
    </source>
</evidence>
<dbReference type="GO" id="GO:0045786">
    <property type="term" value="P:negative regulation of cell cycle"/>
    <property type="evidence" value="ECO:0007669"/>
    <property type="project" value="TreeGrafter"/>
</dbReference>
<keyword evidence="11" id="KW-1185">Reference proteome</keyword>
<feature type="compositionally biased region" description="Basic and acidic residues" evidence="10">
    <location>
        <begin position="484"/>
        <end position="495"/>
    </location>
</feature>
<comment type="subcellular location">
    <subcellularLocation>
        <location evidence="1">Nucleus</location>
    </subcellularLocation>
</comment>
<dbReference type="GO" id="GO:0006357">
    <property type="term" value="P:regulation of transcription by RNA polymerase II"/>
    <property type="evidence" value="ECO:0007669"/>
    <property type="project" value="TreeGrafter"/>
</dbReference>
<dbReference type="PANTHER" id="PTHR12693">
    <property type="entry name" value="MENIN"/>
    <property type="match status" value="1"/>
</dbReference>
<dbReference type="InParanoid" id="A0A1S3ITE6"/>
<keyword evidence="5" id="KW-0156">Chromatin regulator</keyword>
<evidence type="ECO:0000256" key="5">
    <source>
        <dbReference type="ARBA" id="ARBA00022853"/>
    </source>
</evidence>
<dbReference type="KEGG" id="lak:106167181"/>
<feature type="compositionally biased region" description="Basic and acidic residues" evidence="10">
    <location>
        <begin position="533"/>
        <end position="561"/>
    </location>
</feature>
<accession>A0A1S3ITE6</accession>
<evidence type="ECO:0000256" key="8">
    <source>
        <dbReference type="ARBA" id="ARBA00023163"/>
    </source>
</evidence>
<evidence type="ECO:0000256" key="10">
    <source>
        <dbReference type="SAM" id="MobiDB-lite"/>
    </source>
</evidence>
<organism evidence="11 12">
    <name type="scientific">Lingula anatina</name>
    <name type="common">Brachiopod</name>
    <name type="synonym">Lingula unguis</name>
    <dbReference type="NCBI Taxonomy" id="7574"/>
    <lineage>
        <taxon>Eukaryota</taxon>
        <taxon>Metazoa</taxon>
        <taxon>Spiralia</taxon>
        <taxon>Lophotrochozoa</taxon>
        <taxon>Brachiopoda</taxon>
        <taxon>Linguliformea</taxon>
        <taxon>Lingulata</taxon>
        <taxon>Lingulida</taxon>
        <taxon>Linguloidea</taxon>
        <taxon>Lingulidae</taxon>
        <taxon>Lingula</taxon>
    </lineage>
</organism>
<protein>
    <recommendedName>
        <fullName evidence="2">Menin</fullName>
    </recommendedName>
</protein>
<evidence type="ECO:0000313" key="11">
    <source>
        <dbReference type="Proteomes" id="UP000085678"/>
    </source>
</evidence>
<evidence type="ECO:0000256" key="1">
    <source>
        <dbReference type="ARBA" id="ARBA00004123"/>
    </source>
</evidence>
<sequence>MAGFRDRDKQHFPLQSIESVVRLFRDQLHCTDEPNLALLSIIIGSIEHTLTVNRALPQNVDLSKTLEPIFPIIDLQTVEALYCRFESLIRGSVDLTQFPAGKTTRQLIKRVSDVVWNSLSRSYYKDKAHLQTLYSLLTGNKLDCFGLAYSVVAACQVLGLTDVHLALSEDHAWVVFGENGEETAEVTWHGKGNEDKRGQSISMGVAEKSWLYLNGHPVVCDRKLEVASLVSGINCSINASTDSVELGDLQQELLWLLYDMGFLKRYPMALGNLGDLEEIQPTSGRPTPIELFKEAIDTARTYYDNHHVYPYTYMAAYMYRKKHYKEALKYWADAASVIKRFNYNREDEEIYKEFLEIANDMIPNIVRAVTSAETQSKPRLEDAAVVIAAPSVSQYNQTHILHDPDCYSYLLQFYDGICQWEEGSSTPVLHVGWAQQLVYTLSRFDPKVRENMEVHAEGERDGEDEEEEDDEDDDDEEDDEEAEEKAVGDKVKSERVSSVAKELVGESKVLKRGRGRPKKAPTNAVNGGGEVRNNQEKAKFPEQSEEDKKEEQIKSTIEELASKVGEGSQNETPNPNIAALAQACGESILNPDYLLGSGEPFNSEAKVEISEFLSSKTNSSPFAGMTMDSMLKAESPADFKLFKGMIRPASARSQRETPISGLTAAANGQHGLVLHSEKMKGLKSLLTATKMNASAIKLQLTAQSQVHLKHTSKRGFDVEVGGARPKRTRRE</sequence>
<evidence type="ECO:0000256" key="6">
    <source>
        <dbReference type="ARBA" id="ARBA00023015"/>
    </source>
</evidence>
<proteinExistence type="predicted"/>
<dbReference type="AlphaFoldDB" id="A0A1S3ITE6"/>
<dbReference type="GO" id="GO:0000403">
    <property type="term" value="F:Y-form DNA binding"/>
    <property type="evidence" value="ECO:0007669"/>
    <property type="project" value="TreeGrafter"/>
</dbReference>
<keyword evidence="8" id="KW-0804">Transcription</keyword>
<feature type="compositionally biased region" description="Acidic residues" evidence="10">
    <location>
        <begin position="460"/>
        <end position="483"/>
    </location>
</feature>
<keyword evidence="6" id="KW-0805">Transcription regulation</keyword>
<dbReference type="PANTHER" id="PTHR12693:SF3">
    <property type="entry name" value="MENIN"/>
    <property type="match status" value="1"/>
</dbReference>
<keyword evidence="4" id="KW-0597">Phosphoprotein</keyword>
<dbReference type="Pfam" id="PF05053">
    <property type="entry name" value="Menin"/>
    <property type="match status" value="2"/>
</dbReference>
<dbReference type="GO" id="GO:0000976">
    <property type="term" value="F:transcription cis-regulatory region binding"/>
    <property type="evidence" value="ECO:0007669"/>
    <property type="project" value="TreeGrafter"/>
</dbReference>
<dbReference type="GO" id="GO:0035097">
    <property type="term" value="C:histone methyltransferase complex"/>
    <property type="evidence" value="ECO:0007669"/>
    <property type="project" value="TreeGrafter"/>
</dbReference>
<keyword evidence="9" id="KW-0539">Nucleus</keyword>
<dbReference type="Proteomes" id="UP000085678">
    <property type="component" value="Unplaced"/>
</dbReference>
<evidence type="ECO:0000256" key="3">
    <source>
        <dbReference type="ARBA" id="ARBA00022491"/>
    </source>
</evidence>
<dbReference type="GO" id="GO:0003682">
    <property type="term" value="F:chromatin binding"/>
    <property type="evidence" value="ECO:0007669"/>
    <property type="project" value="TreeGrafter"/>
</dbReference>
<feature type="compositionally biased region" description="Basic residues" evidence="10">
    <location>
        <begin position="510"/>
        <end position="519"/>
    </location>
</feature>
<dbReference type="GO" id="GO:0006325">
    <property type="term" value="P:chromatin organization"/>
    <property type="evidence" value="ECO:0007669"/>
    <property type="project" value="UniProtKB-KW"/>
</dbReference>
<dbReference type="FunCoup" id="A0A1S3ITE6">
    <property type="interactions" value="2252"/>
</dbReference>
<evidence type="ECO:0000256" key="7">
    <source>
        <dbReference type="ARBA" id="ARBA00023125"/>
    </source>
</evidence>
<dbReference type="STRING" id="7574.A0A1S3ITE6"/>
<dbReference type="GeneID" id="106167181"/>
<name>A0A1S3ITE6_LINAN</name>
<keyword evidence="7" id="KW-0238">DNA-binding</keyword>
<evidence type="ECO:0000256" key="9">
    <source>
        <dbReference type="ARBA" id="ARBA00023242"/>
    </source>
</evidence>
<dbReference type="InterPro" id="IPR007747">
    <property type="entry name" value="Menin"/>
</dbReference>
<reference evidence="12" key="1">
    <citation type="submission" date="2025-08" db="UniProtKB">
        <authorList>
            <consortium name="RefSeq"/>
        </authorList>
    </citation>
    <scope>IDENTIFICATION</scope>
    <source>
        <tissue evidence="12">Gonads</tissue>
    </source>
</reference>
<evidence type="ECO:0000256" key="4">
    <source>
        <dbReference type="ARBA" id="ARBA00022553"/>
    </source>
</evidence>
<feature type="region of interest" description="Disordered" evidence="10">
    <location>
        <begin position="453"/>
        <end position="575"/>
    </location>
</feature>
<dbReference type="GO" id="GO:0008285">
    <property type="term" value="P:negative regulation of cell population proliferation"/>
    <property type="evidence" value="ECO:0007669"/>
    <property type="project" value="TreeGrafter"/>
</dbReference>
<dbReference type="OrthoDB" id="5962932at2759"/>
<dbReference type="RefSeq" id="XP_013401358.1">
    <property type="nucleotide sequence ID" value="XM_013545904.1"/>
</dbReference>